<evidence type="ECO:0000256" key="8">
    <source>
        <dbReference type="ARBA" id="ARBA00023136"/>
    </source>
</evidence>
<evidence type="ECO:0000256" key="7">
    <source>
        <dbReference type="ARBA" id="ARBA00022989"/>
    </source>
</evidence>
<dbReference type="SUPFAM" id="SSF161098">
    <property type="entry name" value="MetI-like"/>
    <property type="match status" value="1"/>
</dbReference>
<keyword evidence="2 9" id="KW-0813">Transport</keyword>
<dbReference type="GO" id="GO:0015031">
    <property type="term" value="P:protein transport"/>
    <property type="evidence" value="ECO:0007669"/>
    <property type="project" value="UniProtKB-KW"/>
</dbReference>
<feature type="transmembrane region" description="Helical" evidence="9">
    <location>
        <begin position="291"/>
        <end position="314"/>
    </location>
</feature>
<feature type="transmembrane region" description="Helical" evidence="9">
    <location>
        <begin position="184"/>
        <end position="206"/>
    </location>
</feature>
<dbReference type="PROSITE" id="PS50928">
    <property type="entry name" value="ABC_TM1"/>
    <property type="match status" value="1"/>
</dbReference>
<dbReference type="Pfam" id="PF00528">
    <property type="entry name" value="BPD_transp_1"/>
    <property type="match status" value="1"/>
</dbReference>
<organism evidence="11">
    <name type="scientific">uncultured Thermomicrobiales bacterium</name>
    <dbReference type="NCBI Taxonomy" id="1645740"/>
    <lineage>
        <taxon>Bacteria</taxon>
        <taxon>Pseudomonadati</taxon>
        <taxon>Thermomicrobiota</taxon>
        <taxon>Thermomicrobia</taxon>
        <taxon>Thermomicrobiales</taxon>
        <taxon>environmental samples</taxon>
    </lineage>
</organism>
<comment type="similarity">
    <text evidence="9">Belongs to the binding-protein-dependent transport system permease family.</text>
</comment>
<protein>
    <recommendedName>
        <fullName evidence="10">ABC transmembrane type-1 domain-containing protein</fullName>
    </recommendedName>
</protein>
<feature type="transmembrane region" description="Helical" evidence="9">
    <location>
        <begin position="148"/>
        <end position="172"/>
    </location>
</feature>
<reference evidence="11" key="1">
    <citation type="submission" date="2020-02" db="EMBL/GenBank/DDBJ databases">
        <authorList>
            <person name="Meier V. D."/>
        </authorList>
    </citation>
    <scope>NUCLEOTIDE SEQUENCE</scope>
    <source>
        <strain evidence="11">AVDCRST_MAG73</strain>
    </source>
</reference>
<feature type="transmembrane region" description="Helical" evidence="9">
    <location>
        <begin position="48"/>
        <end position="70"/>
    </location>
</feature>
<keyword evidence="6" id="KW-0653">Protein transport</keyword>
<dbReference type="PANTHER" id="PTHR43386:SF24">
    <property type="entry name" value="OLIGOPEPTIDE TRANSPORT SYSTEM PERMEASE PROTEIN AMID"/>
    <property type="match status" value="1"/>
</dbReference>
<dbReference type="InterPro" id="IPR000515">
    <property type="entry name" value="MetI-like"/>
</dbReference>
<dbReference type="Gene3D" id="1.10.3720.10">
    <property type="entry name" value="MetI-like"/>
    <property type="match status" value="1"/>
</dbReference>
<keyword evidence="5" id="KW-0571">Peptide transport</keyword>
<feature type="transmembrane region" description="Helical" evidence="9">
    <location>
        <begin position="245"/>
        <end position="271"/>
    </location>
</feature>
<dbReference type="CDD" id="cd06261">
    <property type="entry name" value="TM_PBP2"/>
    <property type="match status" value="1"/>
</dbReference>
<evidence type="ECO:0000256" key="2">
    <source>
        <dbReference type="ARBA" id="ARBA00022448"/>
    </source>
</evidence>
<name>A0A6J4TS48_9BACT</name>
<dbReference type="InterPro" id="IPR035906">
    <property type="entry name" value="MetI-like_sf"/>
</dbReference>
<proteinExistence type="inferred from homology"/>
<dbReference type="AlphaFoldDB" id="A0A6J4TS48"/>
<dbReference type="Pfam" id="PF12911">
    <property type="entry name" value="OppC_N"/>
    <property type="match status" value="1"/>
</dbReference>
<dbReference type="GO" id="GO:0015833">
    <property type="term" value="P:peptide transport"/>
    <property type="evidence" value="ECO:0007669"/>
    <property type="project" value="UniProtKB-KW"/>
</dbReference>
<evidence type="ECO:0000256" key="4">
    <source>
        <dbReference type="ARBA" id="ARBA00022692"/>
    </source>
</evidence>
<dbReference type="EMBL" id="CADCWE010000056">
    <property type="protein sequence ID" value="CAA9530925.1"/>
    <property type="molecule type" value="Genomic_DNA"/>
</dbReference>
<evidence type="ECO:0000313" key="11">
    <source>
        <dbReference type="EMBL" id="CAA9530925.1"/>
    </source>
</evidence>
<keyword evidence="3" id="KW-1003">Cell membrane</keyword>
<dbReference type="InterPro" id="IPR025966">
    <property type="entry name" value="OppC_N"/>
</dbReference>
<evidence type="ECO:0000256" key="1">
    <source>
        <dbReference type="ARBA" id="ARBA00004651"/>
    </source>
</evidence>
<accession>A0A6J4TS48</accession>
<keyword evidence="4 9" id="KW-0812">Transmembrane</keyword>
<keyword evidence="8 9" id="KW-0472">Membrane</keyword>
<feature type="transmembrane region" description="Helical" evidence="9">
    <location>
        <begin position="113"/>
        <end position="136"/>
    </location>
</feature>
<dbReference type="GO" id="GO:0005886">
    <property type="term" value="C:plasma membrane"/>
    <property type="evidence" value="ECO:0007669"/>
    <property type="project" value="UniProtKB-SubCell"/>
</dbReference>
<evidence type="ECO:0000256" key="6">
    <source>
        <dbReference type="ARBA" id="ARBA00022927"/>
    </source>
</evidence>
<keyword evidence="7 9" id="KW-1133">Transmembrane helix</keyword>
<evidence type="ECO:0000259" key="10">
    <source>
        <dbReference type="PROSITE" id="PS50928"/>
    </source>
</evidence>
<dbReference type="PANTHER" id="PTHR43386">
    <property type="entry name" value="OLIGOPEPTIDE TRANSPORT SYSTEM PERMEASE PROTEIN APPC"/>
    <property type="match status" value="1"/>
</dbReference>
<comment type="subcellular location">
    <subcellularLocation>
        <location evidence="1 9">Cell membrane</location>
        <topology evidence="1 9">Multi-pass membrane protein</topology>
    </subcellularLocation>
</comment>
<dbReference type="InterPro" id="IPR050366">
    <property type="entry name" value="BP-dependent_transpt_permease"/>
</dbReference>
<evidence type="ECO:0000256" key="9">
    <source>
        <dbReference type="RuleBase" id="RU363032"/>
    </source>
</evidence>
<evidence type="ECO:0000256" key="5">
    <source>
        <dbReference type="ARBA" id="ARBA00022856"/>
    </source>
</evidence>
<gene>
    <name evidence="11" type="ORF">AVDCRST_MAG73-943</name>
</gene>
<dbReference type="GO" id="GO:0055085">
    <property type="term" value="P:transmembrane transport"/>
    <property type="evidence" value="ECO:0007669"/>
    <property type="project" value="InterPro"/>
</dbReference>
<evidence type="ECO:0000256" key="3">
    <source>
        <dbReference type="ARBA" id="ARBA00022475"/>
    </source>
</evidence>
<sequence length="326" mass="35024">MSAVDEGAVLDPRAGARDALAAAAERRASAVPRSNTYYATRRFFRQKLAVFGLVLTLFLVVVGVGAPLLAPTDYKQNNLMEANQFPSGEHWFGTDTIGHDYLSRVMYGVRTSLWVAFAAVAVSCLIGIPLGLVAGLKGGRTDFVVMRIVEIMTAFPGLLFAIFLVSLFRAGFNIPVGFGQRIPIANVWLIVFVIGVTSWVGICRLTRAQILSLREREYVTAARSLGVSDTGIALRHLLPNAIAPLIVAVTLSIPLAIFAEAGLSFLGIGINEPTPSLGKMVAADSGSTLRVYWHLGFFPTLAIALAMLGFTFVGDGLRDALDPRQN</sequence>
<feature type="domain" description="ABC transmembrane type-1" evidence="10">
    <location>
        <begin position="109"/>
        <end position="314"/>
    </location>
</feature>